<dbReference type="PRINTS" id="PR00886">
    <property type="entry name" value="HIGHMOBLTY12"/>
</dbReference>
<protein>
    <recommendedName>
        <fullName evidence="9">RNA polymerase II degradation factor 1</fullName>
    </recommendedName>
</protein>
<proteinExistence type="predicted"/>
<sequence>MFPDWETEDLSTLLSEHKNDVEIVIDLIVNNKVAKWEPIKKEVKPRKKDDHHDHAPSTNNPQHHESISRPNKHQKEKPKTDKKREKRGAQISKKETHSAQPVHTSTSNLGGQKTSVSKTESAKADGRKSSSSWAAALSKDSRPRTKSGVTQLTKGPGEEKDEVTTQDPVQEVARHSEEDDTNKQVSDQQTSWASAIKPKSKTTKVESTEPPSHDQVNDVPIADDGAHSQFVTNEVVEQGAPVTAYDSQAKQISPSAVKESEVVLPQEVSNVGVSFGSLSLNEKNAAVEEVERQRATKPPSSAPAISHQPTSEGTFQTAGDDINKFNTSQTQEPQSAQQLQHSNDQQHDQQLHSKAAQPPQDGYSMRQEFHKGAPQVPEYYAQYQQIQQSFPQSAGAASLPGQFGYPGYDYAGAFGQAGLGSVSPAYYHNSIGNASQVKTGPQSGSANAEVSSSPLVPGTNVAQQHLHSSQQTQQVPGSAPFGFPNYYYNYFNTPYYGNGAGINNAAGGFGMQQQVSDASSAGHHSSGAEGDAPQHQDAHAAHAANQNYGQYYGTPTQYGSRAGIPLYPSSQPFPQSVVQVGEGDQQHHHAQQPQQQPQQQQSQQQQQQQQQQPQTQHAQNRQQGSQSQGGPVPNAVPTFPQQMPQYANFQQYHQYGNFQDNNQYRVSTEKKKSSRKKKDPNAPKRSLSAYMFFANENRDIVRAENPGITFGQVGKMLGDKWKAMTPTDKEPYESKAAADKKRYEKEKAEYAKRQ</sequence>
<feature type="compositionally biased region" description="Basic and acidic residues" evidence="4">
    <location>
        <begin position="34"/>
        <end position="55"/>
    </location>
</feature>
<dbReference type="PANTHER" id="PTHR48112">
    <property type="entry name" value="HIGH MOBILITY GROUP PROTEIN DSP1"/>
    <property type="match status" value="1"/>
</dbReference>
<feature type="region of interest" description="Disordered" evidence="4">
    <location>
        <begin position="562"/>
        <end position="640"/>
    </location>
</feature>
<feature type="compositionally biased region" description="Polar residues" evidence="4">
    <location>
        <begin position="183"/>
        <end position="193"/>
    </location>
</feature>
<evidence type="ECO:0000256" key="1">
    <source>
        <dbReference type="ARBA" id="ARBA00022786"/>
    </source>
</evidence>
<dbReference type="InterPro" id="IPR050342">
    <property type="entry name" value="HMGB"/>
</dbReference>
<dbReference type="InterPro" id="IPR003892">
    <property type="entry name" value="CUE"/>
</dbReference>
<organism evidence="7 8">
    <name type="scientific">Candidozyma haemuli</name>
    <dbReference type="NCBI Taxonomy" id="45357"/>
    <lineage>
        <taxon>Eukaryota</taxon>
        <taxon>Fungi</taxon>
        <taxon>Dikarya</taxon>
        <taxon>Ascomycota</taxon>
        <taxon>Saccharomycotina</taxon>
        <taxon>Pichiomycetes</taxon>
        <taxon>Metschnikowiaceae</taxon>
        <taxon>Candidozyma</taxon>
    </lineage>
</organism>
<feature type="compositionally biased region" description="Low complexity" evidence="4">
    <location>
        <begin position="516"/>
        <end position="531"/>
    </location>
</feature>
<evidence type="ECO:0000259" key="5">
    <source>
        <dbReference type="PROSITE" id="PS50118"/>
    </source>
</evidence>
<feature type="compositionally biased region" description="Polar residues" evidence="4">
    <location>
        <begin position="657"/>
        <end position="666"/>
    </location>
</feature>
<dbReference type="InterPro" id="IPR009071">
    <property type="entry name" value="HMG_box_dom"/>
</dbReference>
<dbReference type="Proteomes" id="UP000825434">
    <property type="component" value="Chromosome 4"/>
</dbReference>
<dbReference type="SMART" id="SM00398">
    <property type="entry name" value="HMG"/>
    <property type="match status" value="1"/>
</dbReference>
<evidence type="ECO:0008006" key="9">
    <source>
        <dbReference type="Google" id="ProtNLM"/>
    </source>
</evidence>
<evidence type="ECO:0000256" key="2">
    <source>
        <dbReference type="ARBA" id="ARBA00023125"/>
    </source>
</evidence>
<keyword evidence="8" id="KW-1185">Reference proteome</keyword>
<feature type="DNA-binding region" description="HMG box" evidence="3">
    <location>
        <begin position="683"/>
        <end position="751"/>
    </location>
</feature>
<dbReference type="PROSITE" id="PS51140">
    <property type="entry name" value="CUE"/>
    <property type="match status" value="1"/>
</dbReference>
<dbReference type="Pfam" id="PF02845">
    <property type="entry name" value="CUE"/>
    <property type="match status" value="1"/>
</dbReference>
<name>A0ABX8I818_9ASCO</name>
<feature type="compositionally biased region" description="Low complexity" evidence="4">
    <location>
        <begin position="591"/>
        <end position="630"/>
    </location>
</feature>
<accession>A0ABX8I818</accession>
<feature type="domain" description="CUE" evidence="6">
    <location>
        <begin position="1"/>
        <end position="33"/>
    </location>
</feature>
<feature type="compositionally biased region" description="Low complexity" evidence="4">
    <location>
        <begin position="129"/>
        <end position="138"/>
    </location>
</feature>
<feature type="region of interest" description="Disordered" evidence="4">
    <location>
        <begin position="286"/>
        <end position="365"/>
    </location>
</feature>
<feature type="compositionally biased region" description="Polar residues" evidence="4">
    <location>
        <begin position="324"/>
        <end position="343"/>
    </location>
</feature>
<dbReference type="SUPFAM" id="SSF47095">
    <property type="entry name" value="HMG-box"/>
    <property type="match status" value="1"/>
</dbReference>
<dbReference type="EMBL" id="CP076664">
    <property type="protein sequence ID" value="QWU89197.1"/>
    <property type="molecule type" value="Genomic_DNA"/>
</dbReference>
<keyword evidence="1" id="KW-0833">Ubl conjugation pathway</keyword>
<feature type="domain" description="HMG box" evidence="5">
    <location>
        <begin position="683"/>
        <end position="751"/>
    </location>
</feature>
<evidence type="ECO:0000259" key="6">
    <source>
        <dbReference type="PROSITE" id="PS51140"/>
    </source>
</evidence>
<evidence type="ECO:0000313" key="8">
    <source>
        <dbReference type="Proteomes" id="UP000825434"/>
    </source>
</evidence>
<feature type="region of interest" description="Disordered" evidence="4">
    <location>
        <begin position="723"/>
        <end position="754"/>
    </location>
</feature>
<keyword evidence="2 3" id="KW-0238">DNA-binding</keyword>
<feature type="compositionally biased region" description="Polar residues" evidence="4">
    <location>
        <begin position="568"/>
        <end position="578"/>
    </location>
</feature>
<feature type="compositionally biased region" description="Low complexity" evidence="4">
    <location>
        <begin position="463"/>
        <end position="475"/>
    </location>
</feature>
<dbReference type="Pfam" id="PF00505">
    <property type="entry name" value="HMG_box"/>
    <property type="match status" value="1"/>
</dbReference>
<dbReference type="PANTHER" id="PTHR48112:SF22">
    <property type="entry name" value="MITOCHONDRIAL TRANSCRIPTION FACTOR A, ISOFORM B"/>
    <property type="match status" value="1"/>
</dbReference>
<feature type="region of interest" description="Disordered" evidence="4">
    <location>
        <begin position="657"/>
        <end position="685"/>
    </location>
</feature>
<feature type="region of interest" description="Disordered" evidence="4">
    <location>
        <begin position="513"/>
        <end position="539"/>
    </location>
</feature>
<dbReference type="PROSITE" id="PS50118">
    <property type="entry name" value="HMG_BOX_2"/>
    <property type="match status" value="1"/>
</dbReference>
<evidence type="ECO:0000256" key="4">
    <source>
        <dbReference type="SAM" id="MobiDB-lite"/>
    </source>
</evidence>
<feature type="compositionally biased region" description="Polar residues" evidence="4">
    <location>
        <begin position="437"/>
        <end position="454"/>
    </location>
</feature>
<evidence type="ECO:0000256" key="3">
    <source>
        <dbReference type="PROSITE-ProRule" id="PRU00267"/>
    </source>
</evidence>
<evidence type="ECO:0000313" key="7">
    <source>
        <dbReference type="EMBL" id="QWU89197.1"/>
    </source>
</evidence>
<reference evidence="7 8" key="1">
    <citation type="submission" date="2021-06" db="EMBL/GenBank/DDBJ databases">
        <title>Candida outbreak in Lebanon.</title>
        <authorList>
            <person name="Finianos M."/>
        </authorList>
    </citation>
    <scope>NUCLEOTIDE SEQUENCE [LARGE SCALE GENOMIC DNA]</scope>
    <source>
        <strain evidence="7">CA3LBN</strain>
    </source>
</reference>
<gene>
    <name evidence="7" type="ORF">CA3LBN_003520</name>
</gene>
<keyword evidence="3" id="KW-0539">Nucleus</keyword>
<feature type="region of interest" description="Disordered" evidence="4">
    <location>
        <begin position="34"/>
        <end position="228"/>
    </location>
</feature>
<dbReference type="Gene3D" id="1.10.30.10">
    <property type="entry name" value="High mobility group box domain"/>
    <property type="match status" value="1"/>
</dbReference>
<feature type="region of interest" description="Disordered" evidence="4">
    <location>
        <begin position="437"/>
        <end position="475"/>
    </location>
</feature>
<feature type="compositionally biased region" description="Basic and acidic residues" evidence="4">
    <location>
        <begin position="203"/>
        <end position="216"/>
    </location>
</feature>
<feature type="compositionally biased region" description="Polar residues" evidence="4">
    <location>
        <begin position="307"/>
        <end position="317"/>
    </location>
</feature>
<feature type="compositionally biased region" description="Polar residues" evidence="4">
    <location>
        <begin position="98"/>
        <end position="119"/>
    </location>
</feature>
<dbReference type="InterPro" id="IPR036910">
    <property type="entry name" value="HMG_box_dom_sf"/>
</dbReference>
<dbReference type="CDD" id="cd01390">
    <property type="entry name" value="HMG-box_NHP6-like"/>
    <property type="match status" value="1"/>
</dbReference>